<name>H0EDV2_GLAL7</name>
<dbReference type="AlphaFoldDB" id="H0EDV2"/>
<protein>
    <submittedName>
        <fullName evidence="1">Uncharacterized protein</fullName>
    </submittedName>
</protein>
<proteinExistence type="predicted"/>
<organism evidence="1 2">
    <name type="scientific">Glarea lozoyensis (strain ATCC 74030 / MF5533)</name>
    <dbReference type="NCBI Taxonomy" id="1104152"/>
    <lineage>
        <taxon>Eukaryota</taxon>
        <taxon>Fungi</taxon>
        <taxon>Dikarya</taxon>
        <taxon>Ascomycota</taxon>
        <taxon>Pezizomycotina</taxon>
        <taxon>Leotiomycetes</taxon>
        <taxon>Helotiales</taxon>
        <taxon>Helotiaceae</taxon>
        <taxon>Glarea</taxon>
    </lineage>
</organism>
<sequence>MKKSVFVVTEVLPQRVRVECPISFLAKLESITHKKWRFPLSIYPFRISPSQCYAKL</sequence>
<dbReference type="Proteomes" id="UP000005446">
    <property type="component" value="Unassembled WGS sequence"/>
</dbReference>
<accession>H0EDV2</accession>
<evidence type="ECO:0000313" key="2">
    <source>
        <dbReference type="Proteomes" id="UP000005446"/>
    </source>
</evidence>
<dbReference type="HOGENOM" id="CLU_3014326_0_0_1"/>
<comment type="caution">
    <text evidence="1">The sequence shown here is derived from an EMBL/GenBank/DDBJ whole genome shotgun (WGS) entry which is preliminary data.</text>
</comment>
<gene>
    <name evidence="1" type="ORF">M7I_0561</name>
</gene>
<keyword evidence="2" id="KW-1185">Reference proteome</keyword>
<evidence type="ECO:0000313" key="1">
    <source>
        <dbReference type="EMBL" id="EHL03342.1"/>
    </source>
</evidence>
<dbReference type="InParanoid" id="H0EDV2"/>
<dbReference type="EMBL" id="AGUE01000010">
    <property type="protein sequence ID" value="EHL03342.1"/>
    <property type="molecule type" value="Genomic_DNA"/>
</dbReference>
<reference evidence="1 2" key="1">
    <citation type="journal article" date="2012" name="Eukaryot. Cell">
        <title>Genome sequence of the fungus Glarea lozoyensis: the first genome sequence of a species from the Helotiaceae family.</title>
        <authorList>
            <person name="Youssar L."/>
            <person name="Gruening B.A."/>
            <person name="Erxleben A."/>
            <person name="Guenther S."/>
            <person name="Huettel W."/>
        </authorList>
    </citation>
    <scope>NUCLEOTIDE SEQUENCE [LARGE SCALE GENOMIC DNA]</scope>
    <source>
        <strain evidence="2">ATCC 74030 / MF5533</strain>
    </source>
</reference>